<evidence type="ECO:0000256" key="5">
    <source>
        <dbReference type="ARBA" id="ARBA00022741"/>
    </source>
</evidence>
<dbReference type="EMBL" id="CP012117">
    <property type="protein sequence ID" value="ANP28662.1"/>
    <property type="molecule type" value="Genomic_DNA"/>
</dbReference>
<comment type="catalytic activity">
    <reaction evidence="8">
        <text>L-seryl-[protein] + ATP = 3-O-(5'-adenylyl)-L-seryl-[protein] + diphosphate</text>
        <dbReference type="Rhea" id="RHEA:58120"/>
        <dbReference type="Rhea" id="RHEA-COMP:9863"/>
        <dbReference type="Rhea" id="RHEA-COMP:15073"/>
        <dbReference type="ChEBI" id="CHEBI:29999"/>
        <dbReference type="ChEBI" id="CHEBI:30616"/>
        <dbReference type="ChEBI" id="CHEBI:33019"/>
        <dbReference type="ChEBI" id="CHEBI:142516"/>
        <dbReference type="EC" id="2.7.7.108"/>
    </reaction>
</comment>
<comment type="catalytic activity">
    <reaction evidence="8">
        <text>L-tyrosyl-[protein] + ATP = O-(5'-adenylyl)-L-tyrosyl-[protein] + diphosphate</text>
        <dbReference type="Rhea" id="RHEA:54288"/>
        <dbReference type="Rhea" id="RHEA-COMP:10136"/>
        <dbReference type="Rhea" id="RHEA-COMP:13846"/>
        <dbReference type="ChEBI" id="CHEBI:30616"/>
        <dbReference type="ChEBI" id="CHEBI:33019"/>
        <dbReference type="ChEBI" id="CHEBI:46858"/>
        <dbReference type="ChEBI" id="CHEBI:83624"/>
        <dbReference type="EC" id="2.7.7.108"/>
    </reaction>
</comment>
<dbReference type="GO" id="GO:0000287">
    <property type="term" value="F:magnesium ion binding"/>
    <property type="evidence" value="ECO:0007669"/>
    <property type="project" value="UniProtKB-UniRule"/>
</dbReference>
<comment type="catalytic activity">
    <reaction evidence="8">
        <text>L-seryl-[protein] + UTP = O-(5'-uridylyl)-L-seryl-[protein] + diphosphate</text>
        <dbReference type="Rhea" id="RHEA:64604"/>
        <dbReference type="Rhea" id="RHEA-COMP:9863"/>
        <dbReference type="Rhea" id="RHEA-COMP:16635"/>
        <dbReference type="ChEBI" id="CHEBI:29999"/>
        <dbReference type="ChEBI" id="CHEBI:33019"/>
        <dbReference type="ChEBI" id="CHEBI:46398"/>
        <dbReference type="ChEBI" id="CHEBI:156051"/>
    </reaction>
</comment>
<dbReference type="PANTHER" id="PTHR32057:SF14">
    <property type="entry name" value="PROTEIN ADENYLYLTRANSFERASE SELO, MITOCHONDRIAL"/>
    <property type="match status" value="1"/>
</dbReference>
<keyword evidence="4 8" id="KW-0479">Metal-binding</keyword>
<feature type="binding site" evidence="8">
    <location>
        <position position="181"/>
    </location>
    <ligand>
        <name>ATP</name>
        <dbReference type="ChEBI" id="CHEBI:30616"/>
    </ligand>
</feature>
<accession>A0A1B0ZL75</accession>
<protein>
    <recommendedName>
        <fullName evidence="8">Protein nucleotidyltransferase YdiU</fullName>
        <ecNumber evidence="8">2.7.7.-</ecNumber>
    </recommendedName>
    <alternativeName>
        <fullName evidence="8">Protein adenylyltransferase YdiU</fullName>
        <ecNumber evidence="8">2.7.7.108</ecNumber>
    </alternativeName>
    <alternativeName>
        <fullName evidence="8">Protein uridylyltransferase YdiU</fullName>
        <ecNumber evidence="8">2.7.7.-</ecNumber>
    </alternativeName>
</protein>
<dbReference type="RefSeq" id="WP_065248609.1">
    <property type="nucleotide sequence ID" value="NZ_CP012117.1"/>
</dbReference>
<dbReference type="PANTHER" id="PTHR32057">
    <property type="entry name" value="PROTEIN ADENYLYLTRANSFERASE SELO, MITOCHONDRIAL"/>
    <property type="match status" value="1"/>
</dbReference>
<comment type="function">
    <text evidence="8">Nucleotidyltransferase involved in the post-translational modification of proteins. It can catalyze the addition of adenosine monophosphate (AMP) or uridine monophosphate (UMP) to a protein, resulting in modifications known as AMPylation and UMPylation.</text>
</comment>
<gene>
    <name evidence="8" type="primary">ydiU</name>
    <name evidence="8" type="synonym">selO</name>
    <name evidence="9" type="ORF">DAD186_21120</name>
</gene>
<dbReference type="InterPro" id="IPR003846">
    <property type="entry name" value="SelO"/>
</dbReference>
<evidence type="ECO:0000256" key="1">
    <source>
        <dbReference type="ARBA" id="ARBA00009747"/>
    </source>
</evidence>
<feature type="binding site" evidence="8">
    <location>
        <position position="89"/>
    </location>
    <ligand>
        <name>ATP</name>
        <dbReference type="ChEBI" id="CHEBI:30616"/>
    </ligand>
</feature>
<dbReference type="HAMAP" id="MF_00692">
    <property type="entry name" value="SelO"/>
    <property type="match status" value="1"/>
</dbReference>
<feature type="binding site" evidence="8">
    <location>
        <position position="88"/>
    </location>
    <ligand>
        <name>ATP</name>
        <dbReference type="ChEBI" id="CHEBI:30616"/>
    </ligand>
</feature>
<dbReference type="Pfam" id="PF02696">
    <property type="entry name" value="SelO"/>
    <property type="match status" value="1"/>
</dbReference>
<comment type="catalytic activity">
    <reaction evidence="8">
        <text>L-tyrosyl-[protein] + UTP = O-(5'-uridylyl)-L-tyrosyl-[protein] + diphosphate</text>
        <dbReference type="Rhea" id="RHEA:83887"/>
        <dbReference type="Rhea" id="RHEA-COMP:10136"/>
        <dbReference type="Rhea" id="RHEA-COMP:20238"/>
        <dbReference type="ChEBI" id="CHEBI:33019"/>
        <dbReference type="ChEBI" id="CHEBI:46398"/>
        <dbReference type="ChEBI" id="CHEBI:46858"/>
        <dbReference type="ChEBI" id="CHEBI:90602"/>
    </reaction>
</comment>
<keyword evidence="2 8" id="KW-0808">Transferase</keyword>
<name>A0A1B0ZL75_9MICO</name>
<evidence type="ECO:0000313" key="9">
    <source>
        <dbReference type="EMBL" id="ANP28662.1"/>
    </source>
</evidence>
<dbReference type="Proteomes" id="UP000092596">
    <property type="component" value="Chromosome"/>
</dbReference>
<evidence type="ECO:0000256" key="2">
    <source>
        <dbReference type="ARBA" id="ARBA00022679"/>
    </source>
</evidence>
<evidence type="ECO:0000256" key="8">
    <source>
        <dbReference type="HAMAP-Rule" id="MF_00692"/>
    </source>
</evidence>
<dbReference type="AlphaFoldDB" id="A0A1B0ZL75"/>
<comment type="catalytic activity">
    <reaction evidence="8">
        <text>L-histidyl-[protein] + UTP = N(tele)-(5'-uridylyl)-L-histidyl-[protein] + diphosphate</text>
        <dbReference type="Rhea" id="RHEA:83891"/>
        <dbReference type="Rhea" id="RHEA-COMP:9745"/>
        <dbReference type="Rhea" id="RHEA-COMP:20239"/>
        <dbReference type="ChEBI" id="CHEBI:29979"/>
        <dbReference type="ChEBI" id="CHEBI:33019"/>
        <dbReference type="ChEBI" id="CHEBI:46398"/>
        <dbReference type="ChEBI" id="CHEBI:233474"/>
    </reaction>
</comment>
<feature type="binding site" evidence="8">
    <location>
        <position position="86"/>
    </location>
    <ligand>
        <name>ATP</name>
        <dbReference type="ChEBI" id="CHEBI:30616"/>
    </ligand>
</feature>
<keyword evidence="7 8" id="KW-0460">Magnesium</keyword>
<reference evidence="9 10" key="1">
    <citation type="submission" date="2015-06" db="EMBL/GenBank/DDBJ databases">
        <title>Investigation of pathophysiology for high-risk pregnancy and development of treatment modality based on it.</title>
        <authorList>
            <person name="Kim B.-C."/>
            <person name="Lim S."/>
        </authorList>
    </citation>
    <scope>NUCLEOTIDE SEQUENCE [LARGE SCALE GENOMIC DNA]</scope>
    <source>
        <strain evidence="9 10">AD1-86</strain>
    </source>
</reference>
<feature type="binding site" evidence="8">
    <location>
        <position position="121"/>
    </location>
    <ligand>
        <name>ATP</name>
        <dbReference type="ChEBI" id="CHEBI:30616"/>
    </ligand>
</feature>
<proteinExistence type="inferred from homology"/>
<evidence type="ECO:0000256" key="7">
    <source>
        <dbReference type="ARBA" id="ARBA00022842"/>
    </source>
</evidence>
<feature type="binding site" evidence="8">
    <location>
        <position position="108"/>
    </location>
    <ligand>
        <name>ATP</name>
        <dbReference type="ChEBI" id="CHEBI:30616"/>
    </ligand>
</feature>
<evidence type="ECO:0000256" key="6">
    <source>
        <dbReference type="ARBA" id="ARBA00022840"/>
    </source>
</evidence>
<feature type="binding site" evidence="8">
    <location>
        <position position="122"/>
    </location>
    <ligand>
        <name>ATP</name>
        <dbReference type="ChEBI" id="CHEBI:30616"/>
    </ligand>
</feature>
<feature type="binding site" evidence="8">
    <location>
        <position position="269"/>
    </location>
    <ligand>
        <name>ATP</name>
        <dbReference type="ChEBI" id="CHEBI:30616"/>
    </ligand>
</feature>
<feature type="active site" description="Proton acceptor" evidence="8">
    <location>
        <position position="259"/>
    </location>
</feature>
<organism evidence="9 10">
    <name type="scientific">Dermabacter vaginalis</name>
    <dbReference type="NCBI Taxonomy" id="1630135"/>
    <lineage>
        <taxon>Bacteria</taxon>
        <taxon>Bacillati</taxon>
        <taxon>Actinomycetota</taxon>
        <taxon>Actinomycetes</taxon>
        <taxon>Micrococcales</taxon>
        <taxon>Dermabacteraceae</taxon>
        <taxon>Dermabacter</taxon>
    </lineage>
</organism>
<dbReference type="GO" id="GO:0030145">
    <property type="term" value="F:manganese ion binding"/>
    <property type="evidence" value="ECO:0007669"/>
    <property type="project" value="UniProtKB-UniRule"/>
</dbReference>
<dbReference type="EC" id="2.7.7.-" evidence="8"/>
<dbReference type="EC" id="2.7.7.108" evidence="8"/>
<dbReference type="KEGG" id="dva:DAD186_21120"/>
<comment type="catalytic activity">
    <reaction evidence="8">
        <text>L-threonyl-[protein] + ATP = 3-O-(5'-adenylyl)-L-threonyl-[protein] + diphosphate</text>
        <dbReference type="Rhea" id="RHEA:54292"/>
        <dbReference type="Rhea" id="RHEA-COMP:11060"/>
        <dbReference type="Rhea" id="RHEA-COMP:13847"/>
        <dbReference type="ChEBI" id="CHEBI:30013"/>
        <dbReference type="ChEBI" id="CHEBI:30616"/>
        <dbReference type="ChEBI" id="CHEBI:33019"/>
        <dbReference type="ChEBI" id="CHEBI:138113"/>
        <dbReference type="EC" id="2.7.7.108"/>
    </reaction>
</comment>
<evidence type="ECO:0000256" key="3">
    <source>
        <dbReference type="ARBA" id="ARBA00022695"/>
    </source>
</evidence>
<keyword evidence="3 8" id="KW-0548">Nucleotidyltransferase</keyword>
<sequence>MCSQFPPLTTQFAREFPGLVRECAPDIPTDTRVAAVNAPLARELGSDPGEETEAVEGLVRDLANATSAHAMAYSGHQFGTFSPVLGDGRAHLVGELTIGDALVDVHLKGSGRTPFSRPGSDGKAPLSAMYREYLISEALHALGIPTSRTLAVLETGERIRRRAPEPEPAGILVRTAASHVRVGTFQFARIASDQGAIEPDTRERLVRSTLERHYPAWDEGPDASTAPALALLRGVASRQARLVAQWMGVGFVHGVLNTDNVSVAGESIDFGPCAFLDRYESGACFSSIDTGGRYAYGQQPAMTQWNMARFAESLLDLLDPDPETAIEQASTVLREFEQEYRAAFTRVFARKLGIGATPEAGVEQFIAHTLDALEREEQDFTLFFRALTDDAEREGEFAAGSAWQAELEEHRARAGTSPEHAATLMREANPIYIPRNHHVEKALRDIERGNAATFERLLAAIRNPFTRVDGLDDLESPPPNARFFTSFCGT</sequence>
<feature type="binding site" evidence="8">
    <location>
        <position position="269"/>
    </location>
    <ligand>
        <name>Mg(2+)</name>
        <dbReference type="ChEBI" id="CHEBI:18420"/>
    </ligand>
</feature>
<keyword evidence="8" id="KW-0464">Manganese</keyword>
<feature type="binding site" evidence="8">
    <location>
        <position position="174"/>
    </location>
    <ligand>
        <name>ATP</name>
        <dbReference type="ChEBI" id="CHEBI:30616"/>
    </ligand>
</feature>
<comment type="cofactor">
    <cofactor evidence="8">
        <name>Mg(2+)</name>
        <dbReference type="ChEBI" id="CHEBI:18420"/>
    </cofactor>
    <cofactor evidence="8">
        <name>Mn(2+)</name>
        <dbReference type="ChEBI" id="CHEBI:29035"/>
    </cofactor>
</comment>
<keyword evidence="5 8" id="KW-0547">Nucleotide-binding</keyword>
<dbReference type="GO" id="GO:0070733">
    <property type="term" value="F:AMPylase activity"/>
    <property type="evidence" value="ECO:0007669"/>
    <property type="project" value="UniProtKB-EC"/>
</dbReference>
<evidence type="ECO:0000256" key="4">
    <source>
        <dbReference type="ARBA" id="ARBA00022723"/>
    </source>
</evidence>
<feature type="binding site" evidence="8">
    <location>
        <position position="260"/>
    </location>
    <ligand>
        <name>Mg(2+)</name>
        <dbReference type="ChEBI" id="CHEBI:18420"/>
    </ligand>
</feature>
<evidence type="ECO:0000313" key="10">
    <source>
        <dbReference type="Proteomes" id="UP000092596"/>
    </source>
</evidence>
<dbReference type="STRING" id="1630135.DAD186_21120"/>
<dbReference type="GO" id="GO:0005524">
    <property type="term" value="F:ATP binding"/>
    <property type="evidence" value="ECO:0007669"/>
    <property type="project" value="UniProtKB-UniRule"/>
</dbReference>
<dbReference type="PATRIC" id="fig|1630135.4.peg.2113"/>
<comment type="similarity">
    <text evidence="1 8">Belongs to the SELO family.</text>
</comment>
<keyword evidence="6 8" id="KW-0067">ATP-binding</keyword>